<dbReference type="Proteomes" id="UP001268819">
    <property type="component" value="Unassembled WGS sequence"/>
</dbReference>
<dbReference type="SUPFAM" id="SSF48264">
    <property type="entry name" value="Cytochrome P450"/>
    <property type="match status" value="1"/>
</dbReference>
<comment type="similarity">
    <text evidence="1 2">Belongs to the cytochrome P450 family.</text>
</comment>
<gene>
    <name evidence="3" type="ORF">J2S66_004075</name>
</gene>
<dbReference type="RefSeq" id="WP_310308752.1">
    <property type="nucleotide sequence ID" value="NZ_BAAAXB010000001.1"/>
</dbReference>
<dbReference type="PRINTS" id="PR00359">
    <property type="entry name" value="BP450"/>
</dbReference>
<dbReference type="InterPro" id="IPR036396">
    <property type="entry name" value="Cyt_P450_sf"/>
</dbReference>
<dbReference type="PANTHER" id="PTHR46696">
    <property type="entry name" value="P450, PUTATIVE (EUROFUNG)-RELATED"/>
    <property type="match status" value="1"/>
</dbReference>
<accession>A0ABU1PYJ3</accession>
<dbReference type="Pfam" id="PF00067">
    <property type="entry name" value="p450"/>
    <property type="match status" value="1"/>
</dbReference>
<dbReference type="PROSITE" id="PS00086">
    <property type="entry name" value="CYTOCHROME_P450"/>
    <property type="match status" value="1"/>
</dbReference>
<evidence type="ECO:0000256" key="2">
    <source>
        <dbReference type="RuleBase" id="RU000461"/>
    </source>
</evidence>
<dbReference type="CDD" id="cd11030">
    <property type="entry name" value="CYP105-like"/>
    <property type="match status" value="1"/>
</dbReference>
<keyword evidence="2" id="KW-0408">Iron</keyword>
<name>A0ABU1PYJ3_9PSEU</name>
<dbReference type="EMBL" id="JAVDSG010000001">
    <property type="protein sequence ID" value="MDR6595691.1"/>
    <property type="molecule type" value="Genomic_DNA"/>
</dbReference>
<keyword evidence="2" id="KW-0349">Heme</keyword>
<protein>
    <submittedName>
        <fullName evidence="3">Cytochrome P450</fullName>
    </submittedName>
</protein>
<dbReference type="PRINTS" id="PR00385">
    <property type="entry name" value="P450"/>
</dbReference>
<evidence type="ECO:0000313" key="3">
    <source>
        <dbReference type="EMBL" id="MDR6595691.1"/>
    </source>
</evidence>
<dbReference type="InterPro" id="IPR002397">
    <property type="entry name" value="Cyt_P450_B"/>
</dbReference>
<keyword evidence="2" id="KW-0479">Metal-binding</keyword>
<keyword evidence="4" id="KW-1185">Reference proteome</keyword>
<dbReference type="InterPro" id="IPR017972">
    <property type="entry name" value="Cyt_P450_CS"/>
</dbReference>
<dbReference type="Gene3D" id="1.10.630.10">
    <property type="entry name" value="Cytochrome P450"/>
    <property type="match status" value="1"/>
</dbReference>
<keyword evidence="2" id="KW-0560">Oxidoreductase</keyword>
<comment type="caution">
    <text evidence="3">The sequence shown here is derived from an EMBL/GenBank/DDBJ whole genome shotgun (WGS) entry which is preliminary data.</text>
</comment>
<organism evidence="3 4">
    <name type="scientific">Saccharothrix longispora</name>
    <dbReference type="NCBI Taxonomy" id="33920"/>
    <lineage>
        <taxon>Bacteria</taxon>
        <taxon>Bacillati</taxon>
        <taxon>Actinomycetota</taxon>
        <taxon>Actinomycetes</taxon>
        <taxon>Pseudonocardiales</taxon>
        <taxon>Pseudonocardiaceae</taxon>
        <taxon>Saccharothrix</taxon>
    </lineage>
</organism>
<reference evidence="3 4" key="1">
    <citation type="submission" date="2023-07" db="EMBL/GenBank/DDBJ databases">
        <title>Sequencing the genomes of 1000 actinobacteria strains.</title>
        <authorList>
            <person name="Klenk H.-P."/>
        </authorList>
    </citation>
    <scope>NUCLEOTIDE SEQUENCE [LARGE SCALE GENOMIC DNA]</scope>
    <source>
        <strain evidence="3 4">DSM 43749</strain>
    </source>
</reference>
<evidence type="ECO:0000313" key="4">
    <source>
        <dbReference type="Proteomes" id="UP001268819"/>
    </source>
</evidence>
<keyword evidence="2" id="KW-0503">Monooxygenase</keyword>
<dbReference type="PANTHER" id="PTHR46696:SF1">
    <property type="entry name" value="CYTOCHROME P450 YJIB-RELATED"/>
    <property type="match status" value="1"/>
</dbReference>
<dbReference type="InterPro" id="IPR001128">
    <property type="entry name" value="Cyt_P450"/>
</dbReference>
<evidence type="ECO:0000256" key="1">
    <source>
        <dbReference type="ARBA" id="ARBA00010617"/>
    </source>
</evidence>
<proteinExistence type="inferred from homology"/>
<sequence length="389" mass="42295">MTLPLHMRRDGFAPAAELAAARDEEGVRLFETPIGDRVWLVTRVADVRRVLGDPARFGNSARHLVPGAPALSDEELARVRPGNVLGYDPPEHTRLRRLLAPGFTARRVRLLEAGVHGIVRDHLDAMADAGPPADLVPAFALPVPSLVICELLGVPYAERAEFQQRAADFFDVSLTPEQRMDVALRSRAYLAGLVDRARVDPGDDLLGVLVRAGELDGDELVGVADLLLLAGHETTANMLGLGVHALLRHPDQLRLLRERPDLVDGAVEELLRWLTVVHTGVPRVVTADVELGGRELAEGDLVVCSLPAANRDPDLLPDADELDLTRRPTGHVAFGHGAHHCLGAPLARLEMRAAFPALLRRFPALRLAGEPEFRPTQVVYGLSSLPVTW</sequence>